<feature type="non-terminal residue" evidence="4">
    <location>
        <position position="1"/>
    </location>
</feature>
<reference evidence="4 5" key="1">
    <citation type="journal article" date="2018" name="Front. Plant Sci.">
        <title>Red Clover (Trifolium pratense) and Zigzag Clover (T. medium) - A Picture of Genomic Similarities and Differences.</title>
        <authorList>
            <person name="Dluhosova J."/>
            <person name="Istvanek J."/>
            <person name="Nedelnik J."/>
            <person name="Repkova J."/>
        </authorList>
    </citation>
    <scope>NUCLEOTIDE SEQUENCE [LARGE SCALE GENOMIC DNA]</scope>
    <source>
        <strain evidence="5">cv. 10/8</strain>
        <tissue evidence="4">Leaf</tissue>
    </source>
</reference>
<dbReference type="GO" id="GO:0005576">
    <property type="term" value="C:extracellular region"/>
    <property type="evidence" value="ECO:0007669"/>
    <property type="project" value="UniProtKB-SubCell"/>
</dbReference>
<dbReference type="GO" id="GO:0006508">
    <property type="term" value="P:proteolysis"/>
    <property type="evidence" value="ECO:0007669"/>
    <property type="project" value="UniProtKB-KW"/>
</dbReference>
<evidence type="ECO:0000313" key="5">
    <source>
        <dbReference type="Proteomes" id="UP000265520"/>
    </source>
</evidence>
<evidence type="ECO:0000256" key="3">
    <source>
        <dbReference type="ARBA" id="ARBA00022729"/>
    </source>
</evidence>
<dbReference type="Gene3D" id="3.50.30.30">
    <property type="match status" value="1"/>
</dbReference>
<evidence type="ECO:0000313" key="4">
    <source>
        <dbReference type="EMBL" id="MCI16213.1"/>
    </source>
</evidence>
<keyword evidence="5" id="KW-1185">Reference proteome</keyword>
<keyword evidence="4" id="KW-0645">Protease</keyword>
<dbReference type="GO" id="GO:0004252">
    <property type="term" value="F:serine-type endopeptidase activity"/>
    <property type="evidence" value="ECO:0007669"/>
    <property type="project" value="InterPro"/>
</dbReference>
<dbReference type="InterPro" id="IPR036852">
    <property type="entry name" value="Peptidase_S8/S53_dom_sf"/>
</dbReference>
<comment type="caution">
    <text evidence="4">The sequence shown here is derived from an EMBL/GenBank/DDBJ whole genome shotgun (WGS) entry which is preliminary data.</text>
</comment>
<name>A0A392PVT3_9FABA</name>
<dbReference type="EMBL" id="LXQA010099898">
    <property type="protein sequence ID" value="MCI16213.1"/>
    <property type="molecule type" value="Genomic_DNA"/>
</dbReference>
<evidence type="ECO:0000256" key="1">
    <source>
        <dbReference type="ARBA" id="ARBA00004613"/>
    </source>
</evidence>
<keyword evidence="3" id="KW-0732">Signal</keyword>
<comment type="subcellular location">
    <subcellularLocation>
        <location evidence="1">Secreted</location>
    </subcellularLocation>
</comment>
<dbReference type="Proteomes" id="UP000265520">
    <property type="component" value="Unassembled WGS sequence"/>
</dbReference>
<dbReference type="PANTHER" id="PTHR10795">
    <property type="entry name" value="PROPROTEIN CONVERTASE SUBTILISIN/KEXIN"/>
    <property type="match status" value="1"/>
</dbReference>
<sequence>THKGVEAARVGAVGMILANDENSGSGIQADPHVVPSSYSYNQDISDNWTKFLWYPVASISKVVTQMATKPAPFIAFFSARGPNPVEPTILKVYSSVLI</sequence>
<dbReference type="Gene3D" id="3.40.50.200">
    <property type="entry name" value="Peptidase S8/S53 domain"/>
    <property type="match status" value="1"/>
</dbReference>
<accession>A0A392PVT3</accession>
<keyword evidence="4" id="KW-0378">Hydrolase</keyword>
<dbReference type="InterPro" id="IPR045051">
    <property type="entry name" value="SBT"/>
</dbReference>
<organism evidence="4 5">
    <name type="scientific">Trifolium medium</name>
    <dbReference type="NCBI Taxonomy" id="97028"/>
    <lineage>
        <taxon>Eukaryota</taxon>
        <taxon>Viridiplantae</taxon>
        <taxon>Streptophyta</taxon>
        <taxon>Embryophyta</taxon>
        <taxon>Tracheophyta</taxon>
        <taxon>Spermatophyta</taxon>
        <taxon>Magnoliopsida</taxon>
        <taxon>eudicotyledons</taxon>
        <taxon>Gunneridae</taxon>
        <taxon>Pentapetalae</taxon>
        <taxon>rosids</taxon>
        <taxon>fabids</taxon>
        <taxon>Fabales</taxon>
        <taxon>Fabaceae</taxon>
        <taxon>Papilionoideae</taxon>
        <taxon>50 kb inversion clade</taxon>
        <taxon>NPAAA clade</taxon>
        <taxon>Hologalegina</taxon>
        <taxon>IRL clade</taxon>
        <taxon>Trifolieae</taxon>
        <taxon>Trifolium</taxon>
    </lineage>
</organism>
<protein>
    <submittedName>
        <fullName evidence="4">Subtilisin-like protease-like</fullName>
    </submittedName>
</protein>
<dbReference type="AlphaFoldDB" id="A0A392PVT3"/>
<comment type="similarity">
    <text evidence="2">Belongs to the peptidase S8 family.</text>
</comment>
<evidence type="ECO:0000256" key="2">
    <source>
        <dbReference type="ARBA" id="ARBA00011073"/>
    </source>
</evidence>
<proteinExistence type="inferred from homology"/>